<keyword evidence="4" id="KW-1185">Reference proteome</keyword>
<protein>
    <submittedName>
        <fullName evidence="3">Uncharacterized protein DUF4231</fullName>
    </submittedName>
</protein>
<dbReference type="OrthoDB" id="4527901at2"/>
<name>A0A660LBA6_9ACTN</name>
<dbReference type="Pfam" id="PF14015">
    <property type="entry name" value="DUF4231"/>
    <property type="match status" value="1"/>
</dbReference>
<proteinExistence type="predicted"/>
<keyword evidence="1" id="KW-1133">Transmembrane helix</keyword>
<dbReference type="AlphaFoldDB" id="A0A660LBA6"/>
<dbReference type="Pfam" id="PF18181">
    <property type="entry name" value="SLATT_1"/>
    <property type="match status" value="1"/>
</dbReference>
<organism evidence="3 4">
    <name type="scientific">Solirubrobacter pauli</name>
    <dbReference type="NCBI Taxonomy" id="166793"/>
    <lineage>
        <taxon>Bacteria</taxon>
        <taxon>Bacillati</taxon>
        <taxon>Actinomycetota</taxon>
        <taxon>Thermoleophilia</taxon>
        <taxon>Solirubrobacterales</taxon>
        <taxon>Solirubrobacteraceae</taxon>
        <taxon>Solirubrobacter</taxon>
    </lineage>
</organism>
<feature type="domain" description="SMODS and SLOG-associating 2TM effector" evidence="2">
    <location>
        <begin position="155"/>
        <end position="272"/>
    </location>
</feature>
<accession>A0A660LBA6</accession>
<feature type="transmembrane region" description="Helical" evidence="1">
    <location>
        <begin position="31"/>
        <end position="51"/>
    </location>
</feature>
<dbReference type="EMBL" id="RBIL01000001">
    <property type="protein sequence ID" value="RKQ91495.1"/>
    <property type="molecule type" value="Genomic_DNA"/>
</dbReference>
<comment type="caution">
    <text evidence="3">The sequence shown here is derived from an EMBL/GenBank/DDBJ whole genome shotgun (WGS) entry which is preliminary data.</text>
</comment>
<dbReference type="NCBIfam" id="NF033634">
    <property type="entry name" value="SLATT_1"/>
    <property type="match status" value="1"/>
</dbReference>
<keyword evidence="1" id="KW-0812">Transmembrane</keyword>
<keyword evidence="1" id="KW-0472">Membrane</keyword>
<evidence type="ECO:0000256" key="1">
    <source>
        <dbReference type="SAM" id="Phobius"/>
    </source>
</evidence>
<reference evidence="3 4" key="1">
    <citation type="submission" date="2018-10" db="EMBL/GenBank/DDBJ databases">
        <title>Genomic Encyclopedia of Archaeal and Bacterial Type Strains, Phase II (KMG-II): from individual species to whole genera.</title>
        <authorList>
            <person name="Goeker M."/>
        </authorList>
    </citation>
    <scope>NUCLEOTIDE SEQUENCE [LARGE SCALE GENOMIC DNA]</scope>
    <source>
        <strain evidence="3 4">DSM 14954</strain>
    </source>
</reference>
<dbReference type="InterPro" id="IPR025325">
    <property type="entry name" value="DUF4231"/>
</dbReference>
<gene>
    <name evidence="3" type="ORF">C8N24_1317</name>
</gene>
<evidence type="ECO:0000259" key="2">
    <source>
        <dbReference type="Pfam" id="PF18181"/>
    </source>
</evidence>
<evidence type="ECO:0000313" key="4">
    <source>
        <dbReference type="Proteomes" id="UP000278962"/>
    </source>
</evidence>
<dbReference type="RefSeq" id="WP_121249156.1">
    <property type="nucleotide sequence ID" value="NZ_RBIL01000001.1"/>
</dbReference>
<evidence type="ECO:0000313" key="3">
    <source>
        <dbReference type="EMBL" id="RKQ91495.1"/>
    </source>
</evidence>
<dbReference type="InterPro" id="IPR040884">
    <property type="entry name" value="SLATT_1"/>
</dbReference>
<sequence length="283" mass="30750">MLTLDEVFKRQRQWSESADALKRQLQKWRNVALILTIVGAVLANAGVMLGLDTTPGKWLTGISGFVVAAGTLVRPRGSAQAVLDWTRSRSVSEALKTEIYLYLNGRGDYAQGNPNAHLDTTVTELEGNAAELSPAEDLPLRKQRTLPQGSTPETYKTERLDSQIGYYSRNATALASRIKAVKNIEFALGLVAAAVATIAGISEVEDVAIWVPVVSALAAAVTAHAAAERYEYLLVEYRRTAGQLKHLKRTAAGDADFVDRCESVISTQNQGWMAKFAEMDTAP</sequence>
<dbReference type="Proteomes" id="UP000278962">
    <property type="component" value="Unassembled WGS sequence"/>
</dbReference>